<dbReference type="GO" id="GO:0005829">
    <property type="term" value="C:cytosol"/>
    <property type="evidence" value="ECO:0007669"/>
    <property type="project" value="TreeGrafter"/>
</dbReference>
<dbReference type="PANTHER" id="PTHR15641">
    <property type="entry name" value="ELONGATOR COMPLEX PROTEIN 5"/>
    <property type="match status" value="1"/>
</dbReference>
<comment type="subcellular location">
    <subcellularLocation>
        <location evidence="2">Cytoplasm</location>
    </subcellularLocation>
    <subcellularLocation>
        <location evidence="1">Nucleus</location>
    </subcellularLocation>
</comment>
<name>A0A1G4K462_9SACH</name>
<dbReference type="UniPathway" id="UPA00988"/>
<dbReference type="Gene3D" id="3.40.50.300">
    <property type="entry name" value="P-loop containing nucleotide triphosphate hydrolases"/>
    <property type="match status" value="1"/>
</dbReference>
<protein>
    <recommendedName>
        <fullName evidence="5">Elongator complex protein 5</fullName>
    </recommendedName>
</protein>
<reference evidence="10" key="1">
    <citation type="submission" date="2016-03" db="EMBL/GenBank/DDBJ databases">
        <authorList>
            <person name="Devillers H."/>
        </authorList>
    </citation>
    <scope>NUCLEOTIDE SEQUENCE [LARGE SCALE GENOMIC DNA]</scope>
</reference>
<accession>A0A1G4K462</accession>
<evidence type="ECO:0000256" key="4">
    <source>
        <dbReference type="ARBA" id="ARBA00009567"/>
    </source>
</evidence>
<keyword evidence="7" id="KW-0819">tRNA processing</keyword>
<dbReference type="AlphaFoldDB" id="A0A1G4K462"/>
<dbReference type="GO" id="GO:0005634">
    <property type="term" value="C:nucleus"/>
    <property type="evidence" value="ECO:0007669"/>
    <property type="project" value="UniProtKB-SubCell"/>
</dbReference>
<evidence type="ECO:0000256" key="7">
    <source>
        <dbReference type="ARBA" id="ARBA00022694"/>
    </source>
</evidence>
<evidence type="ECO:0000256" key="1">
    <source>
        <dbReference type="ARBA" id="ARBA00004123"/>
    </source>
</evidence>
<dbReference type="Proteomes" id="UP000191024">
    <property type="component" value="Chromosome F"/>
</dbReference>
<keyword evidence="10" id="KW-1185">Reference proteome</keyword>
<gene>
    <name evidence="9" type="ORF">LAMI_0F15324G</name>
</gene>
<dbReference type="CDD" id="cd19496">
    <property type="entry name" value="Elp5"/>
    <property type="match status" value="1"/>
</dbReference>
<keyword evidence="8" id="KW-0539">Nucleus</keyword>
<dbReference type="InterPro" id="IPR019519">
    <property type="entry name" value="Elp5"/>
</dbReference>
<evidence type="ECO:0000313" key="10">
    <source>
        <dbReference type="Proteomes" id="UP000191024"/>
    </source>
</evidence>
<evidence type="ECO:0000256" key="2">
    <source>
        <dbReference type="ARBA" id="ARBA00004496"/>
    </source>
</evidence>
<evidence type="ECO:0000256" key="3">
    <source>
        <dbReference type="ARBA" id="ARBA00005043"/>
    </source>
</evidence>
<comment type="similarity">
    <text evidence="4">Belongs to the ELP5 family.</text>
</comment>
<evidence type="ECO:0000313" key="9">
    <source>
        <dbReference type="EMBL" id="SCU98567.1"/>
    </source>
</evidence>
<proteinExistence type="inferred from homology"/>
<comment type="pathway">
    <text evidence="3">tRNA modification; 5-methoxycarbonylmethyl-2-thiouridine-tRNA biosynthesis.</text>
</comment>
<dbReference type="OrthoDB" id="166907at2759"/>
<evidence type="ECO:0000256" key="5">
    <source>
        <dbReference type="ARBA" id="ARBA00020264"/>
    </source>
</evidence>
<organism evidence="9 10">
    <name type="scientific">Lachancea mirantina</name>
    <dbReference type="NCBI Taxonomy" id="1230905"/>
    <lineage>
        <taxon>Eukaryota</taxon>
        <taxon>Fungi</taxon>
        <taxon>Dikarya</taxon>
        <taxon>Ascomycota</taxon>
        <taxon>Saccharomycotina</taxon>
        <taxon>Saccharomycetes</taxon>
        <taxon>Saccharomycetales</taxon>
        <taxon>Saccharomycetaceae</taxon>
        <taxon>Lachancea</taxon>
    </lineage>
</organism>
<dbReference type="EMBL" id="LT598467">
    <property type="protein sequence ID" value="SCU98567.1"/>
    <property type="molecule type" value="Genomic_DNA"/>
</dbReference>
<dbReference type="STRING" id="1230905.A0A1G4K462"/>
<dbReference type="GO" id="GO:0033588">
    <property type="term" value="C:elongator holoenzyme complex"/>
    <property type="evidence" value="ECO:0007669"/>
    <property type="project" value="InterPro"/>
</dbReference>
<dbReference type="GO" id="GO:0002098">
    <property type="term" value="P:tRNA wobble uridine modification"/>
    <property type="evidence" value="ECO:0007669"/>
    <property type="project" value="InterPro"/>
</dbReference>
<evidence type="ECO:0000256" key="6">
    <source>
        <dbReference type="ARBA" id="ARBA00022490"/>
    </source>
</evidence>
<dbReference type="InterPro" id="IPR027417">
    <property type="entry name" value="P-loop_NTPase"/>
</dbReference>
<dbReference type="Pfam" id="PF10483">
    <property type="entry name" value="Elong_Iki1"/>
    <property type="match status" value="1"/>
</dbReference>
<dbReference type="GO" id="GO:0000049">
    <property type="term" value="F:tRNA binding"/>
    <property type="evidence" value="ECO:0007669"/>
    <property type="project" value="TreeGrafter"/>
</dbReference>
<keyword evidence="6" id="KW-0963">Cytoplasm</keyword>
<sequence>MASSSHNPSILLRRILTLKEPTAFVLCLDRLEQSANAIGQEFARNNSDAVVIYVSFETLNKPAYVTHFLEANVHNMSKLASNLITYLPAQRDDRKSIVVLDALNYVPNEHLSTFITSIASVPTVVVGTFHRDMPELRSPALENYPSSLTLLQFIATTIFDCRSLPQQHANAEELESELGCFSIPKGLNDPVFKIVLTHRRKSGRALTYQFRYNSDKGDYQYTQSREEEETAEQENMFEGLTTFNLNTSSRQKQAKEQIELPFLEAQRFNTGGAIVYEFEKDDDYEEEDPYEDPF</sequence>
<evidence type="ECO:0000256" key="8">
    <source>
        <dbReference type="ARBA" id="ARBA00023242"/>
    </source>
</evidence>
<dbReference type="PANTHER" id="PTHR15641:SF1">
    <property type="entry name" value="ELONGATOR COMPLEX PROTEIN 5"/>
    <property type="match status" value="1"/>
</dbReference>